<dbReference type="CDD" id="cd00754">
    <property type="entry name" value="Ubl_MoaD"/>
    <property type="match status" value="1"/>
</dbReference>
<protein>
    <submittedName>
        <fullName evidence="1">Molybdopterin converting factor, subunit 1</fullName>
    </submittedName>
</protein>
<keyword evidence="2" id="KW-1185">Reference proteome</keyword>
<dbReference type="InterPro" id="IPR012675">
    <property type="entry name" value="Beta-grasp_dom_sf"/>
</dbReference>
<dbReference type="InterPro" id="IPR016155">
    <property type="entry name" value="Mopterin_synth/thiamin_S_b"/>
</dbReference>
<name>A0A0D6MIR2_9PROT</name>
<dbReference type="AlphaFoldDB" id="A0A0D6MIR2"/>
<evidence type="ECO:0000313" key="2">
    <source>
        <dbReference type="Proteomes" id="UP000032679"/>
    </source>
</evidence>
<dbReference type="SUPFAM" id="SSF54285">
    <property type="entry name" value="MoaD/ThiS"/>
    <property type="match status" value="1"/>
</dbReference>
<reference evidence="1 2" key="1">
    <citation type="submission" date="2012-10" db="EMBL/GenBank/DDBJ databases">
        <title>Genome sequencing of Tanticharoenia sakaeratensis NBRC 103193.</title>
        <authorList>
            <person name="Azuma Y."/>
            <person name="Hadano H."/>
            <person name="Hirakawa H."/>
            <person name="Matsushita K."/>
        </authorList>
    </citation>
    <scope>NUCLEOTIDE SEQUENCE [LARGE SCALE GENOMIC DNA]</scope>
    <source>
        <strain evidence="1 2">NBRC 103193</strain>
    </source>
</reference>
<proteinExistence type="predicted"/>
<dbReference type="RefSeq" id="WP_048847151.1">
    <property type="nucleotide sequence ID" value="NZ_BALE01000009.1"/>
</dbReference>
<dbReference type="Gene3D" id="3.10.20.30">
    <property type="match status" value="1"/>
</dbReference>
<dbReference type="OrthoDB" id="9800712at2"/>
<dbReference type="Pfam" id="PF02597">
    <property type="entry name" value="ThiS"/>
    <property type="match status" value="1"/>
</dbReference>
<organism evidence="1 2">
    <name type="scientific">Tanticharoenia sakaeratensis NBRC 103193</name>
    <dbReference type="NCBI Taxonomy" id="1231623"/>
    <lineage>
        <taxon>Bacteria</taxon>
        <taxon>Pseudomonadati</taxon>
        <taxon>Pseudomonadota</taxon>
        <taxon>Alphaproteobacteria</taxon>
        <taxon>Acetobacterales</taxon>
        <taxon>Acetobacteraceae</taxon>
        <taxon>Tanticharoenia</taxon>
    </lineage>
</organism>
<gene>
    <name evidence="1" type="ORF">Tasa_009_130</name>
</gene>
<dbReference type="Proteomes" id="UP000032679">
    <property type="component" value="Unassembled WGS sequence"/>
</dbReference>
<dbReference type="STRING" id="1231623.Tasa_009_130"/>
<comment type="caution">
    <text evidence="1">The sequence shown here is derived from an EMBL/GenBank/DDBJ whole genome shotgun (WGS) entry which is preliminary data.</text>
</comment>
<accession>A0A0D6MIR2</accession>
<dbReference type="EMBL" id="BALE01000009">
    <property type="protein sequence ID" value="GAN53335.1"/>
    <property type="molecule type" value="Genomic_DNA"/>
</dbReference>
<sequence length="84" mass="9125">MRLTLRYFGALRDRLGREAEDRDIADVTTAGAAIDALVEQDSTLASALLDFPRARYAINQRFATRTALLADGDELAIFPPVTGG</sequence>
<dbReference type="InterPro" id="IPR003749">
    <property type="entry name" value="ThiS/MoaD-like"/>
</dbReference>
<evidence type="ECO:0000313" key="1">
    <source>
        <dbReference type="EMBL" id="GAN53335.1"/>
    </source>
</evidence>